<feature type="domain" description="Replication factor A C-terminal" evidence="7">
    <location>
        <begin position="273"/>
        <end position="397"/>
    </location>
</feature>
<name>A0AAW1GX35_SAPOF</name>
<dbReference type="SUPFAM" id="SSF50249">
    <property type="entry name" value="Nucleic acid-binding proteins"/>
    <property type="match status" value="3"/>
</dbReference>
<evidence type="ECO:0000256" key="2">
    <source>
        <dbReference type="ARBA" id="ARBA00022723"/>
    </source>
</evidence>
<feature type="domain" description="Replication protein A 70 kDa DNA-binding subunit B/D first OB fold" evidence="6">
    <location>
        <begin position="7"/>
        <end position="109"/>
    </location>
</feature>
<dbReference type="Proteomes" id="UP001443914">
    <property type="component" value="Unassembled WGS sequence"/>
</dbReference>
<reference evidence="8" key="1">
    <citation type="submission" date="2024-03" db="EMBL/GenBank/DDBJ databases">
        <title>WGS assembly of Saponaria officinalis var. Norfolk2.</title>
        <authorList>
            <person name="Jenkins J."/>
            <person name="Shu S."/>
            <person name="Grimwood J."/>
            <person name="Barry K."/>
            <person name="Goodstein D."/>
            <person name="Schmutz J."/>
            <person name="Leebens-Mack J."/>
            <person name="Osbourn A."/>
        </authorList>
    </citation>
    <scope>NUCLEOTIDE SEQUENCE [LARGE SCALE GENOMIC DNA]</scope>
    <source>
        <strain evidence="8">JIC</strain>
    </source>
</reference>
<keyword evidence="3" id="KW-0863">Zinc-finger</keyword>
<evidence type="ECO:0000256" key="3">
    <source>
        <dbReference type="ARBA" id="ARBA00022771"/>
    </source>
</evidence>
<keyword evidence="2" id="KW-0479">Metal-binding</keyword>
<dbReference type="InterPro" id="IPR047192">
    <property type="entry name" value="Euk_RPA1_DBD_C"/>
</dbReference>
<dbReference type="Pfam" id="PF02721">
    <property type="entry name" value="DUF223"/>
    <property type="match status" value="1"/>
</dbReference>
<evidence type="ECO:0000313" key="8">
    <source>
        <dbReference type="EMBL" id="KAK9668633.1"/>
    </source>
</evidence>
<dbReference type="AlphaFoldDB" id="A0AAW1GX35"/>
<dbReference type="PANTHER" id="PTHR47165:SF4">
    <property type="entry name" value="OS03G0429900 PROTEIN"/>
    <property type="match status" value="1"/>
</dbReference>
<proteinExistence type="inferred from homology"/>
<organism evidence="8 9">
    <name type="scientific">Saponaria officinalis</name>
    <name type="common">Common soapwort</name>
    <name type="synonym">Lychnis saponaria</name>
    <dbReference type="NCBI Taxonomy" id="3572"/>
    <lineage>
        <taxon>Eukaryota</taxon>
        <taxon>Viridiplantae</taxon>
        <taxon>Streptophyta</taxon>
        <taxon>Embryophyta</taxon>
        <taxon>Tracheophyta</taxon>
        <taxon>Spermatophyta</taxon>
        <taxon>Magnoliopsida</taxon>
        <taxon>eudicotyledons</taxon>
        <taxon>Gunneridae</taxon>
        <taxon>Pentapetalae</taxon>
        <taxon>Caryophyllales</taxon>
        <taxon>Caryophyllaceae</taxon>
        <taxon>Caryophylleae</taxon>
        <taxon>Saponaria</taxon>
    </lineage>
</organism>
<evidence type="ECO:0000256" key="5">
    <source>
        <dbReference type="ARBA" id="ARBA00023125"/>
    </source>
</evidence>
<dbReference type="Pfam" id="PF08646">
    <property type="entry name" value="Rep_fac-A_C"/>
    <property type="match status" value="1"/>
</dbReference>
<dbReference type="InterPro" id="IPR013955">
    <property type="entry name" value="Rep_factor-A_C"/>
</dbReference>
<dbReference type="GO" id="GO:0008270">
    <property type="term" value="F:zinc ion binding"/>
    <property type="evidence" value="ECO:0007669"/>
    <property type="project" value="UniProtKB-KW"/>
</dbReference>
<dbReference type="PANTHER" id="PTHR47165">
    <property type="entry name" value="OS03G0429900 PROTEIN"/>
    <property type="match status" value="1"/>
</dbReference>
<dbReference type="CDD" id="cd04480">
    <property type="entry name" value="RPA1_DBD_A_like"/>
    <property type="match status" value="1"/>
</dbReference>
<evidence type="ECO:0000313" key="9">
    <source>
        <dbReference type="Proteomes" id="UP001443914"/>
    </source>
</evidence>
<evidence type="ECO:0000256" key="1">
    <source>
        <dbReference type="ARBA" id="ARBA00005690"/>
    </source>
</evidence>
<dbReference type="Gene3D" id="2.40.50.140">
    <property type="entry name" value="Nucleic acid-binding proteins"/>
    <property type="match status" value="3"/>
</dbReference>
<dbReference type="InterPro" id="IPR003871">
    <property type="entry name" value="RFA1B/D_OB_1st"/>
</dbReference>
<accession>A0AAW1GX35</accession>
<dbReference type="GO" id="GO:0003677">
    <property type="term" value="F:DNA binding"/>
    <property type="evidence" value="ECO:0007669"/>
    <property type="project" value="UniProtKB-KW"/>
</dbReference>
<gene>
    <name evidence="8" type="ORF">RND81_13G073500</name>
</gene>
<evidence type="ECO:0000259" key="6">
    <source>
        <dbReference type="Pfam" id="PF02721"/>
    </source>
</evidence>
<dbReference type="CDD" id="cd04476">
    <property type="entry name" value="RPA1_DBD_C"/>
    <property type="match status" value="1"/>
</dbReference>
<evidence type="ECO:0000259" key="7">
    <source>
        <dbReference type="Pfam" id="PF08646"/>
    </source>
</evidence>
<comment type="similarity">
    <text evidence="1">Belongs to the replication factor A protein 1 family.</text>
</comment>
<protein>
    <submittedName>
        <fullName evidence="8">Uncharacterized protein</fullName>
    </submittedName>
</protein>
<keyword evidence="9" id="KW-1185">Reference proteome</keyword>
<dbReference type="InterPro" id="IPR012340">
    <property type="entry name" value="NA-bd_OB-fold"/>
</dbReference>
<comment type="caution">
    <text evidence="8">The sequence shown here is derived from an EMBL/GenBank/DDBJ whole genome shotgun (WGS) entry which is preliminary data.</text>
</comment>
<dbReference type="EMBL" id="JBDFQZ010000013">
    <property type="protein sequence ID" value="KAK9668633.1"/>
    <property type="molecule type" value="Genomic_DNA"/>
</dbReference>
<keyword evidence="4" id="KW-0862">Zinc</keyword>
<sequence length="481" mass="54946">MASLENHDMIGSITIANRSWHIKGRIIYSWEQIIPKTGEVTNLDFIITDSEGKDIHASIAKRFFFKYKSLVKDGEVRYLTNFNVVQNTGEYRVTKHPCKIVFTAKTIFSTTTDVIIPDRSMEFASFNDIIHNNLDANYLVDVIGQLDGKSPIDKSTSGIKSMQVMLLDCEGRKLICTLWQKFAEQMHNNINELETSKHCPIIIIRYAKIKSFRGIVNIQSTFNCNNNIYIDSLTGQSFCRFKTVHSEILANELLDLSVRRTIAEIKEIQEEGYFVTLATITAINTEYRWYLESCKTCKASVELDDKGKWICTGTCDGYAKFVVLKCVTYKVRVNVVDDSGNCTFILFDTHSTDLIKQSAKQLREKQLKHGDPNTYPSELDILLNRRFLFKIKVDEKYNLTMGWKSYRISKLSEDTTLIGKFLETSNISEESVHSTVEDGSVSSALIMTPAKRTLEKCLDEDEAQLSTTKKQVVVKVYDKEE</sequence>
<keyword evidence="5" id="KW-0238">DNA-binding</keyword>
<evidence type="ECO:0000256" key="4">
    <source>
        <dbReference type="ARBA" id="ARBA00022833"/>
    </source>
</evidence>